<dbReference type="EMBL" id="JAUNZN010000001">
    <property type="protein sequence ID" value="KAK4831407.1"/>
    <property type="molecule type" value="Genomic_DNA"/>
</dbReference>
<evidence type="ECO:0000313" key="1">
    <source>
        <dbReference type="EMBL" id="KAK4831407.1"/>
    </source>
</evidence>
<protein>
    <submittedName>
        <fullName evidence="1">Uncharacterized protein</fullName>
    </submittedName>
</protein>
<accession>A0AAN7S910</accession>
<reference evidence="1 2" key="1">
    <citation type="journal article" date="2023" name="J. Hered.">
        <title>Chromosome-level genome of the wood stork (Mycteria americana) provides insight into avian chromosome evolution.</title>
        <authorList>
            <person name="Flamio R. Jr."/>
            <person name="Ramstad K.M."/>
        </authorList>
    </citation>
    <scope>NUCLEOTIDE SEQUENCE [LARGE SCALE GENOMIC DNA]</scope>
    <source>
        <strain evidence="1">JAX WOST 10</strain>
    </source>
</reference>
<comment type="caution">
    <text evidence="1">The sequence shown here is derived from an EMBL/GenBank/DDBJ whole genome shotgun (WGS) entry which is preliminary data.</text>
</comment>
<gene>
    <name evidence="1" type="ORF">QYF61_017538</name>
</gene>
<dbReference type="Proteomes" id="UP001333110">
    <property type="component" value="Unassembled WGS sequence"/>
</dbReference>
<sequence length="75" mass="8555">MPEQFVKNCSPWEGPMLEKFMKDCNPWEGPVLEQGKSVRCHNELANANLLKFESKSAFFFASLPVWSSSKSLNCK</sequence>
<evidence type="ECO:0000313" key="2">
    <source>
        <dbReference type="Proteomes" id="UP001333110"/>
    </source>
</evidence>
<proteinExistence type="predicted"/>
<name>A0AAN7S910_MYCAM</name>
<keyword evidence="2" id="KW-1185">Reference proteome</keyword>
<dbReference type="AlphaFoldDB" id="A0AAN7S910"/>
<organism evidence="1 2">
    <name type="scientific">Mycteria americana</name>
    <name type="common">Wood stork</name>
    <dbReference type="NCBI Taxonomy" id="33587"/>
    <lineage>
        <taxon>Eukaryota</taxon>
        <taxon>Metazoa</taxon>
        <taxon>Chordata</taxon>
        <taxon>Craniata</taxon>
        <taxon>Vertebrata</taxon>
        <taxon>Euteleostomi</taxon>
        <taxon>Archelosauria</taxon>
        <taxon>Archosauria</taxon>
        <taxon>Dinosauria</taxon>
        <taxon>Saurischia</taxon>
        <taxon>Theropoda</taxon>
        <taxon>Coelurosauria</taxon>
        <taxon>Aves</taxon>
        <taxon>Neognathae</taxon>
        <taxon>Neoaves</taxon>
        <taxon>Aequornithes</taxon>
        <taxon>Ciconiiformes</taxon>
        <taxon>Ciconiidae</taxon>
        <taxon>Mycteria</taxon>
    </lineage>
</organism>